<feature type="compositionally biased region" description="Pro residues" evidence="1">
    <location>
        <begin position="157"/>
        <end position="167"/>
    </location>
</feature>
<feature type="compositionally biased region" description="Polar residues" evidence="1">
    <location>
        <begin position="236"/>
        <end position="255"/>
    </location>
</feature>
<reference evidence="2 3" key="1">
    <citation type="journal article" date="2019" name="Nat. Ecol. Evol.">
        <title>Megaphylogeny resolves global patterns of mushroom evolution.</title>
        <authorList>
            <person name="Varga T."/>
            <person name="Krizsan K."/>
            <person name="Foldi C."/>
            <person name="Dima B."/>
            <person name="Sanchez-Garcia M."/>
            <person name="Sanchez-Ramirez S."/>
            <person name="Szollosi G.J."/>
            <person name="Szarkandi J.G."/>
            <person name="Papp V."/>
            <person name="Albert L."/>
            <person name="Andreopoulos W."/>
            <person name="Angelini C."/>
            <person name="Antonin V."/>
            <person name="Barry K.W."/>
            <person name="Bougher N.L."/>
            <person name="Buchanan P."/>
            <person name="Buyck B."/>
            <person name="Bense V."/>
            <person name="Catcheside P."/>
            <person name="Chovatia M."/>
            <person name="Cooper J."/>
            <person name="Damon W."/>
            <person name="Desjardin D."/>
            <person name="Finy P."/>
            <person name="Geml J."/>
            <person name="Haridas S."/>
            <person name="Hughes K."/>
            <person name="Justo A."/>
            <person name="Karasinski D."/>
            <person name="Kautmanova I."/>
            <person name="Kiss B."/>
            <person name="Kocsube S."/>
            <person name="Kotiranta H."/>
            <person name="LaButti K.M."/>
            <person name="Lechner B.E."/>
            <person name="Liimatainen K."/>
            <person name="Lipzen A."/>
            <person name="Lukacs Z."/>
            <person name="Mihaltcheva S."/>
            <person name="Morgado L.N."/>
            <person name="Niskanen T."/>
            <person name="Noordeloos M.E."/>
            <person name="Ohm R.A."/>
            <person name="Ortiz-Santana B."/>
            <person name="Ovrebo C."/>
            <person name="Racz N."/>
            <person name="Riley R."/>
            <person name="Savchenko A."/>
            <person name="Shiryaev A."/>
            <person name="Soop K."/>
            <person name="Spirin V."/>
            <person name="Szebenyi C."/>
            <person name="Tomsovsky M."/>
            <person name="Tulloss R.E."/>
            <person name="Uehling J."/>
            <person name="Grigoriev I.V."/>
            <person name="Vagvolgyi C."/>
            <person name="Papp T."/>
            <person name="Martin F.M."/>
            <person name="Miettinen O."/>
            <person name="Hibbett D.S."/>
            <person name="Nagy L.G."/>
        </authorList>
    </citation>
    <scope>NUCLEOTIDE SEQUENCE [LARGE SCALE GENOMIC DNA]</scope>
    <source>
        <strain evidence="2 3">FP101781</strain>
    </source>
</reference>
<proteinExistence type="predicted"/>
<dbReference type="EMBL" id="QPFP01000001">
    <property type="protein sequence ID" value="TEB40121.1"/>
    <property type="molecule type" value="Genomic_DNA"/>
</dbReference>
<dbReference type="Proteomes" id="UP000298030">
    <property type="component" value="Unassembled WGS sequence"/>
</dbReference>
<feature type="compositionally biased region" description="Low complexity" evidence="1">
    <location>
        <begin position="394"/>
        <end position="415"/>
    </location>
</feature>
<sequence>MLCGLSIPVPSVLKRKPKKSAVRPAQISRPLPQGSPSMPYNGRGYAGADDDNGVYYLVTKSNGEKQLVKRPKAPLTSPPMDDDFDAYTQTGYDTISRYAPDPRDLDLTHTRSRSQGQPPAAASTSYPKPFSPVPPRDPFDPNATYDMSSGSVAPIPQRNPPMMTPPPAERHVLPQHSVYPYDSASQTMSNKGKARQDVKTYGEYQEHMQEIDKKFSPVGAGNRDSVMLGRVLSARSNRTGTRGNPSLARNASTGTHQKKKVQPAFEEVSRRVVENTPEKTVTISTWREQVAKEADVERTSVYYEGFLQTYPRSEMDDMARGSRSSASGSGRHGMIDEVPRYEHRTRSEGQNSFSRDYAQPPVEDIRRSPNPDHSLQNYKPFAKSPQAQTLVVKPASPDKSSTQSSSTSSHGSSQQPPTPPPKPPRLSLKTVDITMQQSTPLLVGQHVAMPSFAPTKDGSIISTIRSTSSATSQTFEGILSSCKSPLTHLSPVLGKLGITTVEHLKAFGGLSPEIRDRELKEDALRLGFTVMEWAILVDRLRTI</sequence>
<comment type="caution">
    <text evidence="2">The sequence shown here is derived from an EMBL/GenBank/DDBJ whole genome shotgun (WGS) entry which is preliminary data.</text>
</comment>
<feature type="region of interest" description="Disordered" evidence="1">
    <location>
        <begin position="61"/>
        <end position="172"/>
    </location>
</feature>
<protein>
    <submittedName>
        <fullName evidence="2">Uncharacterized protein</fullName>
    </submittedName>
</protein>
<organism evidence="2 3">
    <name type="scientific">Coprinellus micaceus</name>
    <name type="common">Glistening ink-cap mushroom</name>
    <name type="synonym">Coprinus micaceus</name>
    <dbReference type="NCBI Taxonomy" id="71717"/>
    <lineage>
        <taxon>Eukaryota</taxon>
        <taxon>Fungi</taxon>
        <taxon>Dikarya</taxon>
        <taxon>Basidiomycota</taxon>
        <taxon>Agaricomycotina</taxon>
        <taxon>Agaricomycetes</taxon>
        <taxon>Agaricomycetidae</taxon>
        <taxon>Agaricales</taxon>
        <taxon>Agaricineae</taxon>
        <taxon>Psathyrellaceae</taxon>
        <taxon>Coprinellus</taxon>
    </lineage>
</organism>
<feature type="region of interest" description="Disordered" evidence="1">
    <location>
        <begin position="314"/>
        <end position="427"/>
    </location>
</feature>
<gene>
    <name evidence="2" type="ORF">FA13DRAFT_55440</name>
</gene>
<feature type="region of interest" description="Disordered" evidence="1">
    <location>
        <begin position="236"/>
        <end position="261"/>
    </location>
</feature>
<feature type="compositionally biased region" description="Basic and acidic residues" evidence="1">
    <location>
        <begin position="333"/>
        <end position="347"/>
    </location>
</feature>
<name>A0A4Y7U1K3_COPMI</name>
<dbReference type="OrthoDB" id="2989516at2759"/>
<evidence type="ECO:0000313" key="3">
    <source>
        <dbReference type="Proteomes" id="UP000298030"/>
    </source>
</evidence>
<dbReference type="STRING" id="71717.A0A4Y7U1K3"/>
<accession>A0A4Y7U1K3</accession>
<feature type="compositionally biased region" description="Polar residues" evidence="1">
    <location>
        <begin position="113"/>
        <end position="126"/>
    </location>
</feature>
<evidence type="ECO:0000313" key="2">
    <source>
        <dbReference type="EMBL" id="TEB40121.1"/>
    </source>
</evidence>
<keyword evidence="3" id="KW-1185">Reference proteome</keyword>
<feature type="compositionally biased region" description="Basic and acidic residues" evidence="1">
    <location>
        <begin position="100"/>
        <end position="109"/>
    </location>
</feature>
<feature type="region of interest" description="Disordered" evidence="1">
    <location>
        <begin position="15"/>
        <end position="46"/>
    </location>
</feature>
<evidence type="ECO:0000256" key="1">
    <source>
        <dbReference type="SAM" id="MobiDB-lite"/>
    </source>
</evidence>
<dbReference type="AlphaFoldDB" id="A0A4Y7U1K3"/>